<gene>
    <name evidence="1" type="ORF">Zm00014a_038493</name>
</gene>
<proteinExistence type="predicted"/>
<evidence type="ECO:0000313" key="1">
    <source>
        <dbReference type="EMBL" id="PWZ34228.1"/>
    </source>
</evidence>
<organism evidence="1 2">
    <name type="scientific">Zea mays</name>
    <name type="common">Maize</name>
    <dbReference type="NCBI Taxonomy" id="4577"/>
    <lineage>
        <taxon>Eukaryota</taxon>
        <taxon>Viridiplantae</taxon>
        <taxon>Streptophyta</taxon>
        <taxon>Embryophyta</taxon>
        <taxon>Tracheophyta</taxon>
        <taxon>Spermatophyta</taxon>
        <taxon>Magnoliopsida</taxon>
        <taxon>Liliopsida</taxon>
        <taxon>Poales</taxon>
        <taxon>Poaceae</taxon>
        <taxon>PACMAD clade</taxon>
        <taxon>Panicoideae</taxon>
        <taxon>Andropogonodae</taxon>
        <taxon>Andropogoneae</taxon>
        <taxon>Tripsacinae</taxon>
        <taxon>Zea</taxon>
    </lineage>
</organism>
<protein>
    <submittedName>
        <fullName evidence="1">Uncharacterized protein</fullName>
    </submittedName>
</protein>
<dbReference type="AlphaFoldDB" id="A0A3L6FN21"/>
<feature type="non-terminal residue" evidence="1">
    <location>
        <position position="1"/>
    </location>
</feature>
<dbReference type="Proteomes" id="UP000251960">
    <property type="component" value="Chromosome 3"/>
</dbReference>
<dbReference type="EMBL" id="NCVQ01000004">
    <property type="protein sequence ID" value="PWZ34228.1"/>
    <property type="molecule type" value="Genomic_DNA"/>
</dbReference>
<accession>A0A3L6FN21</accession>
<evidence type="ECO:0000313" key="2">
    <source>
        <dbReference type="Proteomes" id="UP000251960"/>
    </source>
</evidence>
<name>A0A3L6FN21_MAIZE</name>
<reference evidence="1 2" key="1">
    <citation type="journal article" date="2018" name="Nat. Genet.">
        <title>Extensive intraspecific gene order and gene structural variations between Mo17 and other maize genomes.</title>
        <authorList>
            <person name="Sun S."/>
            <person name="Zhou Y."/>
            <person name="Chen J."/>
            <person name="Shi J."/>
            <person name="Zhao H."/>
            <person name="Zhao H."/>
            <person name="Song W."/>
            <person name="Zhang M."/>
            <person name="Cui Y."/>
            <person name="Dong X."/>
            <person name="Liu H."/>
            <person name="Ma X."/>
            <person name="Jiao Y."/>
            <person name="Wang B."/>
            <person name="Wei X."/>
            <person name="Stein J.C."/>
            <person name="Glaubitz J.C."/>
            <person name="Lu F."/>
            <person name="Yu G."/>
            <person name="Liang C."/>
            <person name="Fengler K."/>
            <person name="Li B."/>
            <person name="Rafalski A."/>
            <person name="Schnable P.S."/>
            <person name="Ware D.H."/>
            <person name="Buckler E.S."/>
            <person name="Lai J."/>
        </authorList>
    </citation>
    <scope>NUCLEOTIDE SEQUENCE [LARGE SCALE GENOMIC DNA]</scope>
    <source>
        <strain evidence="2">cv. Missouri 17</strain>
        <tissue evidence="1">Seedling</tissue>
    </source>
</reference>
<sequence>YRCRDYGLKEKVLGCQLDNRWVVPYNPYLLRLLNCHNNVEACRSIKVVKYMFKYI</sequence>
<comment type="caution">
    <text evidence="1">The sequence shown here is derived from an EMBL/GenBank/DDBJ whole genome shotgun (WGS) entry which is preliminary data.</text>
</comment>